<organism evidence="2 3">
    <name type="scientific">Marihabitans asiaticum</name>
    <dbReference type="NCBI Taxonomy" id="415218"/>
    <lineage>
        <taxon>Bacteria</taxon>
        <taxon>Bacillati</taxon>
        <taxon>Actinomycetota</taxon>
        <taxon>Actinomycetes</taxon>
        <taxon>Micrococcales</taxon>
        <taxon>Intrasporangiaceae</taxon>
        <taxon>Marihabitans</taxon>
    </lineage>
</organism>
<feature type="region of interest" description="Disordered" evidence="1">
    <location>
        <begin position="1"/>
        <end position="70"/>
    </location>
</feature>
<evidence type="ECO:0000256" key="1">
    <source>
        <dbReference type="SAM" id="MobiDB-lite"/>
    </source>
</evidence>
<feature type="compositionally biased region" description="Acidic residues" evidence="1">
    <location>
        <begin position="9"/>
        <end position="18"/>
    </location>
</feature>
<comment type="caution">
    <text evidence="2">The sequence shown here is derived from an EMBL/GenBank/DDBJ whole genome shotgun (WGS) entry which is preliminary data.</text>
</comment>
<proteinExistence type="predicted"/>
<feature type="compositionally biased region" description="Acidic residues" evidence="1">
    <location>
        <begin position="29"/>
        <end position="62"/>
    </location>
</feature>
<gene>
    <name evidence="2" type="ORF">FB557_0660</name>
</gene>
<protein>
    <submittedName>
        <fullName evidence="2">Uncharacterized protein</fullName>
    </submittedName>
</protein>
<evidence type="ECO:0000313" key="3">
    <source>
        <dbReference type="Proteomes" id="UP000315628"/>
    </source>
</evidence>
<accession>A0A560WHR4</accession>
<sequence length="70" mass="7489">MTPALPEDPVPEEVDPEAVPDPVVLPVDALEDAPESLPDPDPEPASAEELEPPDEVDDEPEPVVDRESVL</sequence>
<dbReference type="AlphaFoldDB" id="A0A560WHR4"/>
<name>A0A560WHR4_9MICO</name>
<evidence type="ECO:0000313" key="2">
    <source>
        <dbReference type="EMBL" id="TWD17100.1"/>
    </source>
</evidence>
<keyword evidence="3" id="KW-1185">Reference proteome</keyword>
<dbReference type="Proteomes" id="UP000315628">
    <property type="component" value="Unassembled WGS sequence"/>
</dbReference>
<reference evidence="2 3" key="1">
    <citation type="submission" date="2019-06" db="EMBL/GenBank/DDBJ databases">
        <title>Sequencing the genomes of 1000 actinobacteria strains.</title>
        <authorList>
            <person name="Klenk H.-P."/>
        </authorList>
    </citation>
    <scope>NUCLEOTIDE SEQUENCE [LARGE SCALE GENOMIC DNA]</scope>
    <source>
        <strain evidence="2 3">DSM 18935</strain>
    </source>
</reference>
<dbReference type="EMBL" id="VIUW01000001">
    <property type="protein sequence ID" value="TWD17100.1"/>
    <property type="molecule type" value="Genomic_DNA"/>
</dbReference>